<keyword evidence="3" id="KW-1185">Reference proteome</keyword>
<reference evidence="2" key="1">
    <citation type="journal article" date="2023" name="Mol. Phylogenet. Evol.">
        <title>Genome-scale phylogeny and comparative genomics of the fungal order Sordariales.</title>
        <authorList>
            <person name="Hensen N."/>
            <person name="Bonometti L."/>
            <person name="Westerberg I."/>
            <person name="Brannstrom I.O."/>
            <person name="Guillou S."/>
            <person name="Cros-Aarteil S."/>
            <person name="Calhoun S."/>
            <person name="Haridas S."/>
            <person name="Kuo A."/>
            <person name="Mondo S."/>
            <person name="Pangilinan J."/>
            <person name="Riley R."/>
            <person name="LaButti K."/>
            <person name="Andreopoulos B."/>
            <person name="Lipzen A."/>
            <person name="Chen C."/>
            <person name="Yan M."/>
            <person name="Daum C."/>
            <person name="Ng V."/>
            <person name="Clum A."/>
            <person name="Steindorff A."/>
            <person name="Ohm R.A."/>
            <person name="Martin F."/>
            <person name="Silar P."/>
            <person name="Natvig D.O."/>
            <person name="Lalanne C."/>
            <person name="Gautier V."/>
            <person name="Ament-Velasquez S.L."/>
            <person name="Kruys A."/>
            <person name="Hutchinson M.I."/>
            <person name="Powell A.J."/>
            <person name="Barry K."/>
            <person name="Miller A.N."/>
            <person name="Grigoriev I.V."/>
            <person name="Debuchy R."/>
            <person name="Gladieux P."/>
            <person name="Hiltunen Thoren M."/>
            <person name="Johannesson H."/>
        </authorList>
    </citation>
    <scope>NUCLEOTIDE SEQUENCE</scope>
    <source>
        <strain evidence="2">CBS 359.72</strain>
    </source>
</reference>
<dbReference type="EMBL" id="MU857601">
    <property type="protein sequence ID" value="KAK4252347.1"/>
    <property type="molecule type" value="Genomic_DNA"/>
</dbReference>
<organism evidence="2 3">
    <name type="scientific">Corynascus novoguineensis</name>
    <dbReference type="NCBI Taxonomy" id="1126955"/>
    <lineage>
        <taxon>Eukaryota</taxon>
        <taxon>Fungi</taxon>
        <taxon>Dikarya</taxon>
        <taxon>Ascomycota</taxon>
        <taxon>Pezizomycotina</taxon>
        <taxon>Sordariomycetes</taxon>
        <taxon>Sordariomycetidae</taxon>
        <taxon>Sordariales</taxon>
        <taxon>Chaetomiaceae</taxon>
        <taxon>Corynascus</taxon>
    </lineage>
</organism>
<feature type="compositionally biased region" description="Basic and acidic residues" evidence="1">
    <location>
        <begin position="1"/>
        <end position="10"/>
    </location>
</feature>
<feature type="region of interest" description="Disordered" evidence="1">
    <location>
        <begin position="140"/>
        <end position="163"/>
    </location>
</feature>
<feature type="compositionally biased region" description="Low complexity" evidence="1">
    <location>
        <begin position="71"/>
        <end position="82"/>
    </location>
</feature>
<evidence type="ECO:0000313" key="2">
    <source>
        <dbReference type="EMBL" id="KAK4252347.1"/>
    </source>
</evidence>
<comment type="caution">
    <text evidence="2">The sequence shown here is derived from an EMBL/GenBank/DDBJ whole genome shotgun (WGS) entry which is preliminary data.</text>
</comment>
<evidence type="ECO:0000256" key="1">
    <source>
        <dbReference type="SAM" id="MobiDB-lite"/>
    </source>
</evidence>
<protein>
    <submittedName>
        <fullName evidence="2">Uncharacterized protein</fullName>
    </submittedName>
</protein>
<feature type="region of interest" description="Disordered" evidence="1">
    <location>
        <begin position="1"/>
        <end position="82"/>
    </location>
</feature>
<evidence type="ECO:0000313" key="3">
    <source>
        <dbReference type="Proteomes" id="UP001303647"/>
    </source>
</evidence>
<sequence length="374" mass="39779">MVGGKRDSKGKAPNRRVSIAPDEDDSPTPSPSPGPSTFSRRSPQESPATSHVSFASQSRPRPESSSDQPVTSASSTSAPASAPAATAGAQISANRFSALPNPVSQLYASYSRPLGHAQGGVGVPFASVVNPFGIVLQQPQIPPAPVNPPDELGPPPPPPPPPAIPPVVNPFGVHFQPQVPSTEMGPIVHHYVPRQDPVGAPIGMFYPGQQVPGFMANGIVTPMQGLPVSVAPVTAPMNPIVVQQPVGFPMMIQNDAMQGGPQLMLPGPTQPIQVTGNPSQIAGLPANPPVHVEPALGVGLTPNETMAQNIRVAQNNKAYEPQDFKPADPDPYRLYWFRELNGHWAVFPRRQIDRLDARWYRTDDGVFYAIRLSE</sequence>
<gene>
    <name evidence="2" type="ORF">C7999DRAFT_10151</name>
</gene>
<name>A0AAN7HPJ1_9PEZI</name>
<accession>A0AAN7HPJ1</accession>
<proteinExistence type="predicted"/>
<feature type="compositionally biased region" description="Polar residues" evidence="1">
    <location>
        <begin position="44"/>
        <end position="70"/>
    </location>
</feature>
<dbReference type="Proteomes" id="UP001303647">
    <property type="component" value="Unassembled WGS sequence"/>
</dbReference>
<reference evidence="2" key="2">
    <citation type="submission" date="2023-05" db="EMBL/GenBank/DDBJ databases">
        <authorList>
            <consortium name="Lawrence Berkeley National Laboratory"/>
            <person name="Steindorff A."/>
            <person name="Hensen N."/>
            <person name="Bonometti L."/>
            <person name="Westerberg I."/>
            <person name="Brannstrom I.O."/>
            <person name="Guillou S."/>
            <person name="Cros-Aarteil S."/>
            <person name="Calhoun S."/>
            <person name="Haridas S."/>
            <person name="Kuo A."/>
            <person name="Mondo S."/>
            <person name="Pangilinan J."/>
            <person name="Riley R."/>
            <person name="Labutti K."/>
            <person name="Andreopoulos B."/>
            <person name="Lipzen A."/>
            <person name="Chen C."/>
            <person name="Yanf M."/>
            <person name="Daum C."/>
            <person name="Ng V."/>
            <person name="Clum A."/>
            <person name="Ohm R."/>
            <person name="Martin F."/>
            <person name="Silar P."/>
            <person name="Natvig D."/>
            <person name="Lalanne C."/>
            <person name="Gautier V."/>
            <person name="Ament-Velasquez S.L."/>
            <person name="Kruys A."/>
            <person name="Hutchinson M.I."/>
            <person name="Powell A.J."/>
            <person name="Barry K."/>
            <person name="Miller A.N."/>
            <person name="Grigoriev I.V."/>
            <person name="Debuchy R."/>
            <person name="Gladieux P."/>
            <person name="Thoren M.H."/>
            <person name="Johannesson H."/>
        </authorList>
    </citation>
    <scope>NUCLEOTIDE SEQUENCE</scope>
    <source>
        <strain evidence="2">CBS 359.72</strain>
    </source>
</reference>
<dbReference type="AlphaFoldDB" id="A0AAN7HPJ1"/>